<dbReference type="AlphaFoldDB" id="A0AAN6ZN48"/>
<protein>
    <submittedName>
        <fullName evidence="3">Uncharacterized protein</fullName>
    </submittedName>
</protein>
<dbReference type="EMBL" id="MU853589">
    <property type="protein sequence ID" value="KAK4143211.1"/>
    <property type="molecule type" value="Genomic_DNA"/>
</dbReference>
<evidence type="ECO:0000256" key="2">
    <source>
        <dbReference type="SAM" id="Phobius"/>
    </source>
</evidence>
<dbReference type="RefSeq" id="XP_062636582.1">
    <property type="nucleotide sequence ID" value="XM_062780936.1"/>
</dbReference>
<feature type="region of interest" description="Disordered" evidence="1">
    <location>
        <begin position="89"/>
        <end position="108"/>
    </location>
</feature>
<keyword evidence="2" id="KW-1133">Transmembrane helix</keyword>
<name>A0AAN6ZN48_9PEZI</name>
<feature type="transmembrane region" description="Helical" evidence="2">
    <location>
        <begin position="21"/>
        <end position="45"/>
    </location>
</feature>
<gene>
    <name evidence="3" type="ORF">C8A04DRAFT_29235</name>
</gene>
<reference evidence="3" key="1">
    <citation type="journal article" date="2023" name="Mol. Phylogenet. Evol.">
        <title>Genome-scale phylogeny and comparative genomics of the fungal order Sordariales.</title>
        <authorList>
            <person name="Hensen N."/>
            <person name="Bonometti L."/>
            <person name="Westerberg I."/>
            <person name="Brannstrom I.O."/>
            <person name="Guillou S."/>
            <person name="Cros-Aarteil S."/>
            <person name="Calhoun S."/>
            <person name="Haridas S."/>
            <person name="Kuo A."/>
            <person name="Mondo S."/>
            <person name="Pangilinan J."/>
            <person name="Riley R."/>
            <person name="LaButti K."/>
            <person name="Andreopoulos B."/>
            <person name="Lipzen A."/>
            <person name="Chen C."/>
            <person name="Yan M."/>
            <person name="Daum C."/>
            <person name="Ng V."/>
            <person name="Clum A."/>
            <person name="Steindorff A."/>
            <person name="Ohm R.A."/>
            <person name="Martin F."/>
            <person name="Silar P."/>
            <person name="Natvig D.O."/>
            <person name="Lalanne C."/>
            <person name="Gautier V."/>
            <person name="Ament-Velasquez S.L."/>
            <person name="Kruys A."/>
            <person name="Hutchinson M.I."/>
            <person name="Powell A.J."/>
            <person name="Barry K."/>
            <person name="Miller A.N."/>
            <person name="Grigoriev I.V."/>
            <person name="Debuchy R."/>
            <person name="Gladieux P."/>
            <person name="Hiltunen Thoren M."/>
            <person name="Johannesson H."/>
        </authorList>
    </citation>
    <scope>NUCLEOTIDE SEQUENCE</scope>
    <source>
        <strain evidence="3">CBS 141.50</strain>
    </source>
</reference>
<dbReference type="Proteomes" id="UP001302676">
    <property type="component" value="Unassembled WGS sequence"/>
</dbReference>
<reference evidence="3" key="2">
    <citation type="submission" date="2023-05" db="EMBL/GenBank/DDBJ databases">
        <authorList>
            <consortium name="Lawrence Berkeley National Laboratory"/>
            <person name="Steindorff A."/>
            <person name="Hensen N."/>
            <person name="Bonometti L."/>
            <person name="Westerberg I."/>
            <person name="Brannstrom I.O."/>
            <person name="Guillou S."/>
            <person name="Cros-Aarteil S."/>
            <person name="Calhoun S."/>
            <person name="Haridas S."/>
            <person name="Kuo A."/>
            <person name="Mondo S."/>
            <person name="Pangilinan J."/>
            <person name="Riley R."/>
            <person name="Labutti K."/>
            <person name="Andreopoulos B."/>
            <person name="Lipzen A."/>
            <person name="Chen C."/>
            <person name="Yanf M."/>
            <person name="Daum C."/>
            <person name="Ng V."/>
            <person name="Clum A."/>
            <person name="Ohm R."/>
            <person name="Martin F."/>
            <person name="Silar P."/>
            <person name="Natvig D."/>
            <person name="Lalanne C."/>
            <person name="Gautier V."/>
            <person name="Ament-Velasquez S.L."/>
            <person name="Kruys A."/>
            <person name="Hutchinson M.I."/>
            <person name="Powell A.J."/>
            <person name="Barry K."/>
            <person name="Miller A.N."/>
            <person name="Grigoriev I.V."/>
            <person name="Debuchy R."/>
            <person name="Gladieux P."/>
            <person name="Thoren M.H."/>
            <person name="Johannesson H."/>
        </authorList>
    </citation>
    <scope>NUCLEOTIDE SEQUENCE</scope>
    <source>
        <strain evidence="3">CBS 141.50</strain>
    </source>
</reference>
<dbReference type="GeneID" id="87817549"/>
<organism evidence="3 4">
    <name type="scientific">Dichotomopilus funicola</name>
    <dbReference type="NCBI Taxonomy" id="1934379"/>
    <lineage>
        <taxon>Eukaryota</taxon>
        <taxon>Fungi</taxon>
        <taxon>Dikarya</taxon>
        <taxon>Ascomycota</taxon>
        <taxon>Pezizomycotina</taxon>
        <taxon>Sordariomycetes</taxon>
        <taxon>Sordariomycetidae</taxon>
        <taxon>Sordariales</taxon>
        <taxon>Chaetomiaceae</taxon>
        <taxon>Dichotomopilus</taxon>
    </lineage>
</organism>
<keyword evidence="2" id="KW-0812">Transmembrane</keyword>
<evidence type="ECO:0000256" key="1">
    <source>
        <dbReference type="SAM" id="MobiDB-lite"/>
    </source>
</evidence>
<comment type="caution">
    <text evidence="3">The sequence shown here is derived from an EMBL/GenBank/DDBJ whole genome shotgun (WGS) entry which is preliminary data.</text>
</comment>
<proteinExistence type="predicted"/>
<sequence>MAITSAVSDLLSSIRELLASVFGTAYAIIHSFVASILGLFTGFFAFLGDLGKGVFDVAGGVGKFVAGNAAIIAVLGAAYLAYGRFVKQPQQGRKPAVVNGAGAGKKTN</sequence>
<feature type="transmembrane region" description="Helical" evidence="2">
    <location>
        <begin position="65"/>
        <end position="85"/>
    </location>
</feature>
<keyword evidence="4" id="KW-1185">Reference proteome</keyword>
<evidence type="ECO:0000313" key="4">
    <source>
        <dbReference type="Proteomes" id="UP001302676"/>
    </source>
</evidence>
<evidence type="ECO:0000313" key="3">
    <source>
        <dbReference type="EMBL" id="KAK4143211.1"/>
    </source>
</evidence>
<keyword evidence="2" id="KW-0472">Membrane</keyword>
<accession>A0AAN6ZN48</accession>